<dbReference type="HAMAP" id="MF_00692">
    <property type="entry name" value="SelO"/>
    <property type="match status" value="1"/>
</dbReference>
<dbReference type="GO" id="GO:0030145">
    <property type="term" value="F:manganese ion binding"/>
    <property type="evidence" value="ECO:0007669"/>
    <property type="project" value="UniProtKB-UniRule"/>
</dbReference>
<comment type="catalytic activity">
    <reaction evidence="8">
        <text>L-tyrosyl-[protein] + ATP = O-(5'-adenylyl)-L-tyrosyl-[protein] + diphosphate</text>
        <dbReference type="Rhea" id="RHEA:54288"/>
        <dbReference type="Rhea" id="RHEA-COMP:10136"/>
        <dbReference type="Rhea" id="RHEA-COMP:13846"/>
        <dbReference type="ChEBI" id="CHEBI:30616"/>
        <dbReference type="ChEBI" id="CHEBI:33019"/>
        <dbReference type="ChEBI" id="CHEBI:46858"/>
        <dbReference type="ChEBI" id="CHEBI:83624"/>
        <dbReference type="EC" id="2.7.7.108"/>
    </reaction>
</comment>
<feature type="binding site" evidence="8">
    <location>
        <position position="88"/>
    </location>
    <ligand>
        <name>ATP</name>
        <dbReference type="ChEBI" id="CHEBI:30616"/>
    </ligand>
</feature>
<dbReference type="EC" id="2.7.7.108" evidence="8"/>
<comment type="similarity">
    <text evidence="1 8">Belongs to the SELO family.</text>
</comment>
<keyword evidence="7 8" id="KW-0460">Magnesium</keyword>
<feature type="binding site" evidence="8">
    <location>
        <position position="86"/>
    </location>
    <ligand>
        <name>ATP</name>
        <dbReference type="ChEBI" id="CHEBI:30616"/>
    </ligand>
</feature>
<feature type="binding site" evidence="8">
    <location>
        <position position="171"/>
    </location>
    <ligand>
        <name>ATP</name>
        <dbReference type="ChEBI" id="CHEBI:30616"/>
    </ligand>
</feature>
<organism evidence="10 11">
    <name type="scientific">Harenicola maris</name>
    <dbReference type="NCBI Taxonomy" id="2841044"/>
    <lineage>
        <taxon>Bacteria</taxon>
        <taxon>Pseudomonadati</taxon>
        <taxon>Pseudomonadota</taxon>
        <taxon>Alphaproteobacteria</taxon>
        <taxon>Rhodobacterales</taxon>
        <taxon>Paracoccaceae</taxon>
        <taxon>Harenicola</taxon>
    </lineage>
</organism>
<evidence type="ECO:0000313" key="10">
    <source>
        <dbReference type="EMBL" id="MBT0957096.1"/>
    </source>
</evidence>
<evidence type="ECO:0000256" key="4">
    <source>
        <dbReference type="ARBA" id="ARBA00022723"/>
    </source>
</evidence>
<feature type="binding site" evidence="8">
    <location>
        <position position="121"/>
    </location>
    <ligand>
        <name>ATP</name>
        <dbReference type="ChEBI" id="CHEBI:30616"/>
    </ligand>
</feature>
<evidence type="ECO:0000256" key="5">
    <source>
        <dbReference type="ARBA" id="ARBA00022741"/>
    </source>
</evidence>
<feature type="binding site" evidence="8">
    <location>
        <position position="108"/>
    </location>
    <ligand>
        <name>ATP</name>
        <dbReference type="ChEBI" id="CHEBI:30616"/>
    </ligand>
</feature>
<dbReference type="EMBL" id="JADQAZ010000001">
    <property type="protein sequence ID" value="MBT0957096.1"/>
    <property type="molecule type" value="Genomic_DNA"/>
</dbReference>
<dbReference type="PANTHER" id="PTHR32057">
    <property type="entry name" value="PROTEIN ADENYLYLTRANSFERASE SELO, MITOCHONDRIAL"/>
    <property type="match status" value="1"/>
</dbReference>
<evidence type="ECO:0000256" key="8">
    <source>
        <dbReference type="HAMAP-Rule" id="MF_00692"/>
    </source>
</evidence>
<feature type="region of interest" description="Disordered" evidence="9">
    <location>
        <begin position="451"/>
        <end position="472"/>
    </location>
</feature>
<feature type="binding site" evidence="8">
    <location>
        <position position="178"/>
    </location>
    <ligand>
        <name>ATP</name>
        <dbReference type="ChEBI" id="CHEBI:30616"/>
    </ligand>
</feature>
<feature type="binding site" evidence="8">
    <location>
        <position position="244"/>
    </location>
    <ligand>
        <name>Mg(2+)</name>
        <dbReference type="ChEBI" id="CHEBI:18420"/>
    </ligand>
</feature>
<dbReference type="Proteomes" id="UP001315686">
    <property type="component" value="Unassembled WGS sequence"/>
</dbReference>
<dbReference type="EC" id="2.7.7.-" evidence="8"/>
<comment type="function">
    <text evidence="8">Nucleotidyltransferase involved in the post-translational modification of proteins. It can catalyze the addition of adenosine monophosphate (AMP) or uridine monophosphate (UMP) to a protein, resulting in modifications known as AMPylation and UMPylation.</text>
</comment>
<dbReference type="Pfam" id="PF02696">
    <property type="entry name" value="SelO"/>
    <property type="match status" value="1"/>
</dbReference>
<keyword evidence="4 8" id="KW-0479">Metal-binding</keyword>
<feature type="active site" description="Proton acceptor" evidence="8">
    <location>
        <position position="243"/>
    </location>
</feature>
<keyword evidence="5 8" id="KW-0547">Nucleotide-binding</keyword>
<comment type="catalytic activity">
    <reaction evidence="8">
        <text>L-seryl-[protein] + UTP = O-(5'-uridylyl)-L-seryl-[protein] + diphosphate</text>
        <dbReference type="Rhea" id="RHEA:64604"/>
        <dbReference type="Rhea" id="RHEA-COMP:9863"/>
        <dbReference type="Rhea" id="RHEA-COMP:16635"/>
        <dbReference type="ChEBI" id="CHEBI:29999"/>
        <dbReference type="ChEBI" id="CHEBI:33019"/>
        <dbReference type="ChEBI" id="CHEBI:46398"/>
        <dbReference type="ChEBI" id="CHEBI:156051"/>
    </reaction>
</comment>
<dbReference type="NCBIfam" id="NF000658">
    <property type="entry name" value="PRK00029.1"/>
    <property type="match status" value="1"/>
</dbReference>
<dbReference type="RefSeq" id="WP_327793272.1">
    <property type="nucleotide sequence ID" value="NZ_JADQAZ010000001.1"/>
</dbReference>
<protein>
    <recommendedName>
        <fullName evidence="8">Protein nucleotidyltransferase YdiU</fullName>
        <ecNumber evidence="8">2.7.7.-</ecNumber>
    </recommendedName>
    <alternativeName>
        <fullName evidence="8">Protein adenylyltransferase YdiU</fullName>
        <ecNumber evidence="8">2.7.7.108</ecNumber>
    </alternativeName>
    <alternativeName>
        <fullName evidence="8">Protein uridylyltransferase YdiU</fullName>
        <ecNumber evidence="8">2.7.7.-</ecNumber>
    </alternativeName>
</protein>
<gene>
    <name evidence="8" type="primary">ydiU</name>
    <name evidence="8" type="synonym">selO</name>
    <name evidence="10" type="ORF">IV417_06845</name>
</gene>
<dbReference type="InterPro" id="IPR003846">
    <property type="entry name" value="SelO"/>
</dbReference>
<keyword evidence="8" id="KW-0464">Manganese</keyword>
<dbReference type="GO" id="GO:0005524">
    <property type="term" value="F:ATP binding"/>
    <property type="evidence" value="ECO:0007669"/>
    <property type="project" value="UniProtKB-UniRule"/>
</dbReference>
<sequence length="472" mass="50790">MKLPLQAQYAALPDRFFAAQPPKPVAAPDLLFLNAPLAESLGLDPAALRSPEGIDILAGNAVAEGTRPLAQVYSGHQFGNFSPQLGDGRALLLGEVEAEGKTYDIQLKGSGPTPFSRNGDGRAGLGPVLREYIMSEAMQALGVPTTRALAAVTTGERVQRETALPGAILTRVARSHIRVGTFQFFAARQDTEALQILTDFAITRHYPEATDALDLLRAVVQAQAELIAHWMTIGFVHGVMNTDNCAVSGETIDYGPAAFLDTYHPNMVFSSIDRNGRYAFGQQPNIAAWNLAQLATALLPLMGEREAAIEAATEAVNGFGPALETAWLARYRAKLGLTSQQEGDVDLITSLLRMMAEGQADFTNTFRALGTAKARDQFVIPTAFDAWNAKWQGRLAAEGPAEDLLPRLHAANPAIIPRTHRIEQAITAATAGDLTPAKRLIIALETPFEATDPDLARPPSDEERITRTFCGT</sequence>
<evidence type="ECO:0000256" key="9">
    <source>
        <dbReference type="SAM" id="MobiDB-lite"/>
    </source>
</evidence>
<dbReference type="GO" id="GO:0070733">
    <property type="term" value="F:AMPylase activity"/>
    <property type="evidence" value="ECO:0007669"/>
    <property type="project" value="UniProtKB-EC"/>
</dbReference>
<comment type="catalytic activity">
    <reaction evidence="8">
        <text>L-threonyl-[protein] + ATP = 3-O-(5'-adenylyl)-L-threonyl-[protein] + diphosphate</text>
        <dbReference type="Rhea" id="RHEA:54292"/>
        <dbReference type="Rhea" id="RHEA-COMP:11060"/>
        <dbReference type="Rhea" id="RHEA-COMP:13847"/>
        <dbReference type="ChEBI" id="CHEBI:30013"/>
        <dbReference type="ChEBI" id="CHEBI:30616"/>
        <dbReference type="ChEBI" id="CHEBI:33019"/>
        <dbReference type="ChEBI" id="CHEBI:138113"/>
        <dbReference type="EC" id="2.7.7.108"/>
    </reaction>
</comment>
<accession>A0AAP2CR82</accession>
<comment type="catalytic activity">
    <reaction evidence="8">
        <text>L-tyrosyl-[protein] + UTP = O-(5'-uridylyl)-L-tyrosyl-[protein] + diphosphate</text>
        <dbReference type="Rhea" id="RHEA:83887"/>
        <dbReference type="Rhea" id="RHEA-COMP:10136"/>
        <dbReference type="Rhea" id="RHEA-COMP:20238"/>
        <dbReference type="ChEBI" id="CHEBI:33019"/>
        <dbReference type="ChEBI" id="CHEBI:46398"/>
        <dbReference type="ChEBI" id="CHEBI:46858"/>
        <dbReference type="ChEBI" id="CHEBI:90602"/>
    </reaction>
</comment>
<keyword evidence="11" id="KW-1185">Reference proteome</keyword>
<feature type="binding site" evidence="8">
    <location>
        <position position="253"/>
    </location>
    <ligand>
        <name>ATP</name>
        <dbReference type="ChEBI" id="CHEBI:30616"/>
    </ligand>
</feature>
<comment type="catalytic activity">
    <reaction evidence="8">
        <text>L-histidyl-[protein] + UTP = N(tele)-(5'-uridylyl)-L-histidyl-[protein] + diphosphate</text>
        <dbReference type="Rhea" id="RHEA:83891"/>
        <dbReference type="Rhea" id="RHEA-COMP:9745"/>
        <dbReference type="Rhea" id="RHEA-COMP:20239"/>
        <dbReference type="ChEBI" id="CHEBI:29979"/>
        <dbReference type="ChEBI" id="CHEBI:33019"/>
        <dbReference type="ChEBI" id="CHEBI:46398"/>
        <dbReference type="ChEBI" id="CHEBI:233474"/>
    </reaction>
</comment>
<dbReference type="AlphaFoldDB" id="A0AAP2CR82"/>
<evidence type="ECO:0000256" key="3">
    <source>
        <dbReference type="ARBA" id="ARBA00022695"/>
    </source>
</evidence>
<dbReference type="GO" id="GO:0000287">
    <property type="term" value="F:magnesium ion binding"/>
    <property type="evidence" value="ECO:0007669"/>
    <property type="project" value="UniProtKB-UniRule"/>
</dbReference>
<feature type="binding site" evidence="8">
    <location>
        <position position="89"/>
    </location>
    <ligand>
        <name>ATP</name>
        <dbReference type="ChEBI" id="CHEBI:30616"/>
    </ligand>
</feature>
<evidence type="ECO:0000256" key="7">
    <source>
        <dbReference type="ARBA" id="ARBA00022842"/>
    </source>
</evidence>
<dbReference type="PANTHER" id="PTHR32057:SF14">
    <property type="entry name" value="PROTEIN ADENYLYLTRANSFERASE SELO, MITOCHONDRIAL"/>
    <property type="match status" value="1"/>
</dbReference>
<keyword evidence="6 8" id="KW-0067">ATP-binding</keyword>
<keyword evidence="3 8" id="KW-0548">Nucleotidyltransferase</keyword>
<evidence type="ECO:0000256" key="2">
    <source>
        <dbReference type="ARBA" id="ARBA00022679"/>
    </source>
</evidence>
<comment type="cofactor">
    <cofactor evidence="8">
        <name>Mg(2+)</name>
        <dbReference type="ChEBI" id="CHEBI:18420"/>
    </cofactor>
    <cofactor evidence="8">
        <name>Mn(2+)</name>
        <dbReference type="ChEBI" id="CHEBI:29035"/>
    </cofactor>
</comment>
<name>A0AAP2CR82_9RHOB</name>
<proteinExistence type="inferred from homology"/>
<keyword evidence="2 8" id="KW-0808">Transferase</keyword>
<comment type="catalytic activity">
    <reaction evidence="8">
        <text>L-seryl-[protein] + ATP = 3-O-(5'-adenylyl)-L-seryl-[protein] + diphosphate</text>
        <dbReference type="Rhea" id="RHEA:58120"/>
        <dbReference type="Rhea" id="RHEA-COMP:9863"/>
        <dbReference type="Rhea" id="RHEA-COMP:15073"/>
        <dbReference type="ChEBI" id="CHEBI:29999"/>
        <dbReference type="ChEBI" id="CHEBI:30616"/>
        <dbReference type="ChEBI" id="CHEBI:33019"/>
        <dbReference type="ChEBI" id="CHEBI:142516"/>
        <dbReference type="EC" id="2.7.7.108"/>
    </reaction>
</comment>
<evidence type="ECO:0000313" key="11">
    <source>
        <dbReference type="Proteomes" id="UP001315686"/>
    </source>
</evidence>
<feature type="binding site" evidence="8">
    <location>
        <position position="120"/>
    </location>
    <ligand>
        <name>ATP</name>
        <dbReference type="ChEBI" id="CHEBI:30616"/>
    </ligand>
</feature>
<comment type="caution">
    <text evidence="10">The sequence shown here is derived from an EMBL/GenBank/DDBJ whole genome shotgun (WGS) entry which is preliminary data.</text>
</comment>
<evidence type="ECO:0000256" key="6">
    <source>
        <dbReference type="ARBA" id="ARBA00022840"/>
    </source>
</evidence>
<reference evidence="10 11" key="1">
    <citation type="journal article" date="2021" name="Arch. Microbiol.">
        <title>Harenicola maris gen. nov., sp. nov. isolated from the Sea of Japan shallow sediments.</title>
        <authorList>
            <person name="Romanenko L.A."/>
            <person name="Kurilenko V.V."/>
            <person name="Chernysheva N.Y."/>
            <person name="Tekutyeva L.A."/>
            <person name="Velansky P.V."/>
            <person name="Svetashev V.I."/>
            <person name="Isaeva M.P."/>
        </authorList>
    </citation>
    <scope>NUCLEOTIDE SEQUENCE [LARGE SCALE GENOMIC DNA]</scope>
    <source>
        <strain evidence="10 11">KMM 3653</strain>
    </source>
</reference>
<feature type="binding site" evidence="8">
    <location>
        <position position="253"/>
    </location>
    <ligand>
        <name>Mg(2+)</name>
        <dbReference type="ChEBI" id="CHEBI:18420"/>
    </ligand>
</feature>
<evidence type="ECO:0000256" key="1">
    <source>
        <dbReference type="ARBA" id="ARBA00009747"/>
    </source>
</evidence>